<dbReference type="GO" id="GO:0005886">
    <property type="term" value="C:plasma membrane"/>
    <property type="evidence" value="ECO:0007669"/>
    <property type="project" value="TreeGrafter"/>
</dbReference>
<dbReference type="Proteomes" id="UP000481252">
    <property type="component" value="Unassembled WGS sequence"/>
</dbReference>
<feature type="chain" id="PRO_5028957614" evidence="1">
    <location>
        <begin position="24"/>
        <end position="340"/>
    </location>
</feature>
<feature type="signal peptide" evidence="1">
    <location>
        <begin position="1"/>
        <end position="23"/>
    </location>
</feature>
<dbReference type="InterPro" id="IPR017946">
    <property type="entry name" value="PLC-like_Pdiesterase_TIM-brl"/>
</dbReference>
<organism evidence="3 4">
    <name type="scientific">Mesorhizobium zhangyense</name>
    <dbReference type="NCBI Taxonomy" id="1776730"/>
    <lineage>
        <taxon>Bacteria</taxon>
        <taxon>Pseudomonadati</taxon>
        <taxon>Pseudomonadota</taxon>
        <taxon>Alphaproteobacteria</taxon>
        <taxon>Hyphomicrobiales</taxon>
        <taxon>Phyllobacteriaceae</taxon>
        <taxon>Mesorhizobium</taxon>
    </lineage>
</organism>
<dbReference type="EMBL" id="JAAKZG010000001">
    <property type="protein sequence ID" value="NGN40126.1"/>
    <property type="molecule type" value="Genomic_DNA"/>
</dbReference>
<dbReference type="GO" id="GO:0008889">
    <property type="term" value="F:glycerophosphodiester phosphodiesterase activity"/>
    <property type="evidence" value="ECO:0007669"/>
    <property type="project" value="TreeGrafter"/>
</dbReference>
<dbReference type="PROSITE" id="PS51704">
    <property type="entry name" value="GP_PDE"/>
    <property type="match status" value="1"/>
</dbReference>
<dbReference type="SUPFAM" id="SSF51695">
    <property type="entry name" value="PLC-like phosphodiesterases"/>
    <property type="match status" value="1"/>
</dbReference>
<proteinExistence type="predicted"/>
<keyword evidence="1" id="KW-0732">Signal</keyword>
<feature type="domain" description="GP-PDE" evidence="2">
    <location>
        <begin position="45"/>
        <end position="327"/>
    </location>
</feature>
<accession>A0A7C9V6W5</accession>
<reference evidence="3 4" key="1">
    <citation type="submission" date="2020-02" db="EMBL/GenBank/DDBJ databases">
        <title>Genome sequence of the type strain CGMCC 1.15528 of Mesorhizobium zhangyense.</title>
        <authorList>
            <person name="Gao J."/>
            <person name="Sun J."/>
        </authorList>
    </citation>
    <scope>NUCLEOTIDE SEQUENCE [LARGE SCALE GENOMIC DNA]</scope>
    <source>
        <strain evidence="3 4">CGMCC 1.15528</strain>
    </source>
</reference>
<evidence type="ECO:0000259" key="2">
    <source>
        <dbReference type="PROSITE" id="PS51704"/>
    </source>
</evidence>
<comment type="caution">
    <text evidence="3">The sequence shown here is derived from an EMBL/GenBank/DDBJ whole genome shotgun (WGS) entry which is preliminary data.</text>
</comment>
<dbReference type="Pfam" id="PF16387">
    <property type="entry name" value="DUF4996"/>
    <property type="match status" value="1"/>
</dbReference>
<name>A0A7C9V6W5_9HYPH</name>
<dbReference type="GO" id="GO:0006580">
    <property type="term" value="P:ethanolamine metabolic process"/>
    <property type="evidence" value="ECO:0007669"/>
    <property type="project" value="TreeGrafter"/>
</dbReference>
<dbReference type="RefSeq" id="WP_165114331.1">
    <property type="nucleotide sequence ID" value="NZ_JAAKZG010000001.1"/>
</dbReference>
<dbReference type="GO" id="GO:0070291">
    <property type="term" value="P:N-acylethanolamine metabolic process"/>
    <property type="evidence" value="ECO:0007669"/>
    <property type="project" value="TreeGrafter"/>
</dbReference>
<dbReference type="AlphaFoldDB" id="A0A7C9V6W5"/>
<dbReference type="InterPro" id="IPR032160">
    <property type="entry name" value="DUF4996"/>
</dbReference>
<dbReference type="Gene3D" id="3.20.20.190">
    <property type="entry name" value="Phosphatidylinositol (PI) phosphodiesterase"/>
    <property type="match status" value="1"/>
</dbReference>
<dbReference type="CDD" id="cd08566">
    <property type="entry name" value="GDPD_AtGDE_like"/>
    <property type="match status" value="1"/>
</dbReference>
<dbReference type="Pfam" id="PF03009">
    <property type="entry name" value="GDPD"/>
    <property type="match status" value="1"/>
</dbReference>
<protein>
    <submittedName>
        <fullName evidence="3">Glycerophosphodiester phosphodiesterase family protein</fullName>
    </submittedName>
</protein>
<sequence>MRMMWLGAAVAAFLMQGSTSVSAQNARIDQIIDRFEHANQWRDHVMIVAHRAGWKAGGKITRPENSIASIRHSIDLGVEMVEFDVQKTQDGELVVLHDSWLDRTTTCKGELVKHTLSDLKGCRLIVEGTGEVTDEGVPTLRDMLAAAKGRIMVNIDNKLGVDALPEMVSVARDLGIERQVVIKQNLWNADKIAEMKAVMARVGEGVHFMPIIADDAVRDARFIETATKAFSADAVEMVVWRSQGQGMIADGGPLFGSRARAVAARGDWHLWVNTYPIVNRESGLLAGGRGDELATFASLPEETYGFWAEQGATIIQTDEPEAAIDWLTANGYRTPYDLTN</sequence>
<keyword evidence="4" id="KW-1185">Reference proteome</keyword>
<evidence type="ECO:0000256" key="1">
    <source>
        <dbReference type="SAM" id="SignalP"/>
    </source>
</evidence>
<evidence type="ECO:0000313" key="3">
    <source>
        <dbReference type="EMBL" id="NGN40126.1"/>
    </source>
</evidence>
<gene>
    <name evidence="3" type="ORF">G6N74_03515</name>
</gene>
<dbReference type="InterPro" id="IPR030395">
    <property type="entry name" value="GP_PDE_dom"/>
</dbReference>
<dbReference type="PANTHER" id="PTHR46320:SF1">
    <property type="entry name" value="GLYCEROPHOSPHODIESTER PHOSPHODIESTERASE 1"/>
    <property type="match status" value="1"/>
</dbReference>
<evidence type="ECO:0000313" key="4">
    <source>
        <dbReference type="Proteomes" id="UP000481252"/>
    </source>
</evidence>
<dbReference type="GO" id="GO:0006644">
    <property type="term" value="P:phospholipid metabolic process"/>
    <property type="evidence" value="ECO:0007669"/>
    <property type="project" value="TreeGrafter"/>
</dbReference>
<dbReference type="PANTHER" id="PTHR46320">
    <property type="entry name" value="GLYCEROPHOSPHODIESTER PHOSPHODIESTERASE 1"/>
    <property type="match status" value="1"/>
</dbReference>